<proteinExistence type="predicted"/>
<reference evidence="10 11" key="2">
    <citation type="submission" date="2024-10" db="EMBL/GenBank/DDBJ databases">
        <authorList>
            <person name="Ryan C."/>
        </authorList>
    </citation>
    <scope>NUCLEOTIDE SEQUENCE [LARGE SCALE GENOMIC DNA]</scope>
</reference>
<name>A0ABC8XM79_9POAL</name>
<reference evidence="11" key="1">
    <citation type="submission" date="2024-06" db="EMBL/GenBank/DDBJ databases">
        <authorList>
            <person name="Ryan C."/>
        </authorList>
    </citation>
    <scope>NUCLEOTIDE SEQUENCE [LARGE SCALE GENOMIC DNA]</scope>
</reference>
<evidence type="ECO:0000256" key="8">
    <source>
        <dbReference type="SAM" id="Phobius"/>
    </source>
</evidence>
<evidence type="ECO:0000256" key="2">
    <source>
        <dbReference type="ARBA" id="ARBA00022692"/>
    </source>
</evidence>
<dbReference type="InterPro" id="IPR013626">
    <property type="entry name" value="PaO"/>
</dbReference>
<evidence type="ECO:0000256" key="3">
    <source>
        <dbReference type="ARBA" id="ARBA00022946"/>
    </source>
</evidence>
<keyword evidence="2 8" id="KW-0812">Transmembrane</keyword>
<keyword evidence="5" id="KW-0560">Oxidoreductase</keyword>
<dbReference type="Proteomes" id="UP001497457">
    <property type="component" value="Chromosome 14rd"/>
</dbReference>
<sequence>MAGASTAPGIASSSDRRRRSALPCTATPRHAWRRTPCVVQNKILWFYARAEPVGLKIEEASMDGFLSSWERGFWKFVAPSTFYSSGTSMQTKEQQGKKKAPRFMLVVFCVPVAPDRSRLIWAFPRNFVVWLDMIIPRWFYHINQNSVLDSDAYILHVEERKFAASGLDNWQKDCYVPTARIVRHHGRCLQELVQEVLQESGWLGNPAARPIAANPYEGWSLGECTSCSTALKAMRVLEVALQVVSVAVVGFLAVAKETLVTSAVNRAVVVTMAVLCFAASRWLSNFIEKNFYFQDYSHAYK</sequence>
<protein>
    <recommendedName>
        <fullName evidence="9">Pheophorbide a oxygenase domain-containing protein</fullName>
    </recommendedName>
</protein>
<dbReference type="PANTHER" id="PTHR21266:SF32">
    <property type="entry name" value="CHOLESTEROL 7-DESATURASE NVD"/>
    <property type="match status" value="1"/>
</dbReference>
<keyword evidence="11" id="KW-1185">Reference proteome</keyword>
<keyword evidence="3" id="KW-0809">Transit peptide</keyword>
<dbReference type="AlphaFoldDB" id="A0ABC8XM79"/>
<evidence type="ECO:0000313" key="11">
    <source>
        <dbReference type="Proteomes" id="UP001497457"/>
    </source>
</evidence>
<dbReference type="SUPFAM" id="SSF55961">
    <property type="entry name" value="Bet v1-like"/>
    <property type="match status" value="1"/>
</dbReference>
<feature type="transmembrane region" description="Helical" evidence="8">
    <location>
        <begin position="236"/>
        <end position="255"/>
    </location>
</feature>
<evidence type="ECO:0000256" key="1">
    <source>
        <dbReference type="ARBA" id="ARBA00004370"/>
    </source>
</evidence>
<dbReference type="EMBL" id="OZ075124">
    <property type="protein sequence ID" value="CAL4927908.1"/>
    <property type="molecule type" value="Genomic_DNA"/>
</dbReference>
<accession>A0ABC8XM79</accession>
<feature type="region of interest" description="Disordered" evidence="7">
    <location>
        <begin position="1"/>
        <end position="22"/>
    </location>
</feature>
<evidence type="ECO:0000256" key="6">
    <source>
        <dbReference type="ARBA" id="ARBA00023136"/>
    </source>
</evidence>
<dbReference type="Pfam" id="PF08417">
    <property type="entry name" value="PaO"/>
    <property type="match status" value="1"/>
</dbReference>
<dbReference type="GO" id="GO:0016491">
    <property type="term" value="F:oxidoreductase activity"/>
    <property type="evidence" value="ECO:0007669"/>
    <property type="project" value="UniProtKB-KW"/>
</dbReference>
<dbReference type="PANTHER" id="PTHR21266">
    <property type="entry name" value="IRON-SULFUR DOMAIN CONTAINING PROTEIN"/>
    <property type="match status" value="1"/>
</dbReference>
<evidence type="ECO:0000313" key="10">
    <source>
        <dbReference type="EMBL" id="CAL4927908.1"/>
    </source>
</evidence>
<organism evidence="10 11">
    <name type="scientific">Urochloa decumbens</name>
    <dbReference type="NCBI Taxonomy" id="240449"/>
    <lineage>
        <taxon>Eukaryota</taxon>
        <taxon>Viridiplantae</taxon>
        <taxon>Streptophyta</taxon>
        <taxon>Embryophyta</taxon>
        <taxon>Tracheophyta</taxon>
        <taxon>Spermatophyta</taxon>
        <taxon>Magnoliopsida</taxon>
        <taxon>Liliopsida</taxon>
        <taxon>Poales</taxon>
        <taxon>Poaceae</taxon>
        <taxon>PACMAD clade</taxon>
        <taxon>Panicoideae</taxon>
        <taxon>Panicodae</taxon>
        <taxon>Paniceae</taxon>
        <taxon>Melinidinae</taxon>
        <taxon>Urochloa</taxon>
    </lineage>
</organism>
<evidence type="ECO:0000256" key="5">
    <source>
        <dbReference type="ARBA" id="ARBA00023002"/>
    </source>
</evidence>
<keyword evidence="4 8" id="KW-1133">Transmembrane helix</keyword>
<dbReference type="GO" id="GO:0016020">
    <property type="term" value="C:membrane"/>
    <property type="evidence" value="ECO:0007669"/>
    <property type="project" value="UniProtKB-SubCell"/>
</dbReference>
<evidence type="ECO:0000259" key="9">
    <source>
        <dbReference type="Pfam" id="PF08417"/>
    </source>
</evidence>
<comment type="subcellular location">
    <subcellularLocation>
        <location evidence="1">Membrane</location>
    </subcellularLocation>
</comment>
<evidence type="ECO:0000256" key="7">
    <source>
        <dbReference type="SAM" id="MobiDB-lite"/>
    </source>
</evidence>
<dbReference type="InterPro" id="IPR050584">
    <property type="entry name" value="Cholesterol_7-desaturase"/>
</dbReference>
<feature type="domain" description="Pheophorbide a oxygenase" evidence="9">
    <location>
        <begin position="76"/>
        <end position="166"/>
    </location>
</feature>
<feature type="transmembrane region" description="Helical" evidence="8">
    <location>
        <begin position="267"/>
        <end position="284"/>
    </location>
</feature>
<keyword evidence="6 8" id="KW-0472">Membrane</keyword>
<gene>
    <name evidence="10" type="ORF">URODEC1_LOCUS24859</name>
</gene>
<evidence type="ECO:0000256" key="4">
    <source>
        <dbReference type="ARBA" id="ARBA00022989"/>
    </source>
</evidence>